<protein>
    <submittedName>
        <fullName evidence="1">Uncharacterized protein</fullName>
    </submittedName>
</protein>
<accession>A0A0E9XKV2</accession>
<dbReference type="AlphaFoldDB" id="A0A0E9XKV2"/>
<proteinExistence type="predicted"/>
<sequence>MWSTVSTNYFKHCKVFCFQLIYR</sequence>
<name>A0A0E9XKV2_ANGAN</name>
<organism evidence="1">
    <name type="scientific">Anguilla anguilla</name>
    <name type="common">European freshwater eel</name>
    <name type="synonym">Muraena anguilla</name>
    <dbReference type="NCBI Taxonomy" id="7936"/>
    <lineage>
        <taxon>Eukaryota</taxon>
        <taxon>Metazoa</taxon>
        <taxon>Chordata</taxon>
        <taxon>Craniata</taxon>
        <taxon>Vertebrata</taxon>
        <taxon>Euteleostomi</taxon>
        <taxon>Actinopterygii</taxon>
        <taxon>Neopterygii</taxon>
        <taxon>Teleostei</taxon>
        <taxon>Anguilliformes</taxon>
        <taxon>Anguillidae</taxon>
        <taxon>Anguilla</taxon>
    </lineage>
</organism>
<reference evidence="1" key="2">
    <citation type="journal article" date="2015" name="Fish Shellfish Immunol.">
        <title>Early steps in the European eel (Anguilla anguilla)-Vibrio vulnificus interaction in the gills: Role of the RtxA13 toxin.</title>
        <authorList>
            <person name="Callol A."/>
            <person name="Pajuelo D."/>
            <person name="Ebbesson L."/>
            <person name="Teles M."/>
            <person name="MacKenzie S."/>
            <person name="Amaro C."/>
        </authorList>
    </citation>
    <scope>NUCLEOTIDE SEQUENCE</scope>
</reference>
<dbReference type="EMBL" id="GBXM01005303">
    <property type="protein sequence ID" value="JAI03275.1"/>
    <property type="molecule type" value="Transcribed_RNA"/>
</dbReference>
<reference evidence="1" key="1">
    <citation type="submission" date="2014-11" db="EMBL/GenBank/DDBJ databases">
        <authorList>
            <person name="Amaro Gonzalez C."/>
        </authorList>
    </citation>
    <scope>NUCLEOTIDE SEQUENCE</scope>
</reference>
<evidence type="ECO:0000313" key="1">
    <source>
        <dbReference type="EMBL" id="JAI03275.1"/>
    </source>
</evidence>